<dbReference type="Gene3D" id="3.40.50.150">
    <property type="entry name" value="Vaccinia Virus protein VP39"/>
    <property type="match status" value="1"/>
</dbReference>
<dbReference type="EMBL" id="PXOT01000020">
    <property type="protein sequence ID" value="PSG91912.1"/>
    <property type="molecule type" value="Genomic_DNA"/>
</dbReference>
<accession>A0A2T1NGK9</accession>
<dbReference type="InterPro" id="IPR054168">
    <property type="entry name" value="PG_1098_Fer"/>
</dbReference>
<evidence type="ECO:0000259" key="1">
    <source>
        <dbReference type="Pfam" id="PF18096"/>
    </source>
</evidence>
<dbReference type="AlphaFoldDB" id="A0A2T1NGK9"/>
<organism evidence="3 4">
    <name type="scientific">Mesoflavibacter zeaxanthinifaciens subsp. sabulilitoris</name>
    <dbReference type="NCBI Taxonomy" id="1520893"/>
    <lineage>
        <taxon>Bacteria</taxon>
        <taxon>Pseudomonadati</taxon>
        <taxon>Bacteroidota</taxon>
        <taxon>Flavobacteriia</taxon>
        <taxon>Flavobacteriales</taxon>
        <taxon>Flavobacteriaceae</taxon>
        <taxon>Mesoflavibacter</taxon>
    </lineage>
</organism>
<dbReference type="Gene3D" id="1.10.10.1110">
    <property type="entry name" value="Methyltransferase PG1098, N-terminal domain"/>
    <property type="match status" value="1"/>
</dbReference>
<evidence type="ECO:0000313" key="3">
    <source>
        <dbReference type="EMBL" id="PSG91912.1"/>
    </source>
</evidence>
<dbReference type="SUPFAM" id="SSF53335">
    <property type="entry name" value="S-adenosyl-L-methionine-dependent methyltransferases"/>
    <property type="match status" value="1"/>
</dbReference>
<sequence length="396" mass="45661">MINFNKRILNIEIQEFIKNNINSNISELILKGLPFSSEISSEIINQIEAKNRCKNKLNTWFETDNIYYPNKLNIEQTSSEVTAKHKASLIKGNNLIDVTGGFGVDCFYFAKQFDTVTHCELNTDLSKIVAHNNSVFKIENIDCIADNGIEHIINNETTYDWIYIDPSRRNDAKGKVFMLSDCLPNVPQHLDNLFKKTNNIMIKTSPLLDISLGIKELNFVKEIHCIAVNNEVKELLWILDKGFDQSVKIITTNIKKDKKYNFEFFLDEEANTQVNYSKPLTYLYEPNSAVLKSGAFNSVAEQLSVFKLHKHSHLYTSEQLIDFPGRRFKIETIAPFNKKKFKQQFKLDKANFTTRNFPETVAQLRQKLKVKDGGTDYLFFTTDLDNNKIVIHCTKA</sequence>
<keyword evidence="3" id="KW-0808">Transferase</keyword>
<comment type="caution">
    <text evidence="3">The sequence shown here is derived from an EMBL/GenBank/DDBJ whole genome shotgun (WGS) entry which is preliminary data.</text>
</comment>
<keyword evidence="3" id="KW-0489">Methyltransferase</keyword>
<proteinExistence type="predicted"/>
<gene>
    <name evidence="3" type="ORF">C7H61_04885</name>
</gene>
<evidence type="ECO:0000313" key="4">
    <source>
        <dbReference type="Proteomes" id="UP000238430"/>
    </source>
</evidence>
<dbReference type="GO" id="GO:0008168">
    <property type="term" value="F:methyltransferase activity"/>
    <property type="evidence" value="ECO:0007669"/>
    <property type="project" value="UniProtKB-KW"/>
</dbReference>
<dbReference type="OrthoDB" id="1000417at2"/>
<dbReference type="Pfam" id="PF18096">
    <property type="entry name" value="Thump_like"/>
    <property type="match status" value="1"/>
</dbReference>
<dbReference type="InterPro" id="IPR029063">
    <property type="entry name" value="SAM-dependent_MTases_sf"/>
</dbReference>
<dbReference type="Pfam" id="PF22013">
    <property type="entry name" value="PG_1098_Fer"/>
    <property type="match status" value="1"/>
</dbReference>
<feature type="domain" description="PG-1098 ferredoxin-like" evidence="2">
    <location>
        <begin position="282"/>
        <end position="324"/>
    </location>
</feature>
<dbReference type="GO" id="GO:0032259">
    <property type="term" value="P:methylation"/>
    <property type="evidence" value="ECO:0007669"/>
    <property type="project" value="UniProtKB-KW"/>
</dbReference>
<dbReference type="InterPro" id="IPR041497">
    <property type="entry name" value="Thump-like"/>
</dbReference>
<dbReference type="RefSeq" id="WP_106677599.1">
    <property type="nucleotide sequence ID" value="NZ_JACHWV010000001.1"/>
</dbReference>
<dbReference type="Proteomes" id="UP000238430">
    <property type="component" value="Unassembled WGS sequence"/>
</dbReference>
<protein>
    <submittedName>
        <fullName evidence="3">SAM-dependent methyltransferase</fullName>
    </submittedName>
</protein>
<keyword evidence="4" id="KW-1185">Reference proteome</keyword>
<reference evidence="3 4" key="1">
    <citation type="submission" date="2018-03" db="EMBL/GenBank/DDBJ databases">
        <title>Mesoflavibacter sp. HG37 and Mesoflavibacter sp. HG96 sp.nov., two marine bacteria isolated from seawater of Western Pacific Ocean.</title>
        <authorList>
            <person name="Cheng H."/>
            <person name="Wu Y.-H."/>
            <person name="Guo L.-L."/>
            <person name="Xu X.-W."/>
        </authorList>
    </citation>
    <scope>NUCLEOTIDE SEQUENCE [LARGE SCALE GENOMIC DNA]</scope>
    <source>
        <strain evidence="3 4">KCTC 42117</strain>
    </source>
</reference>
<evidence type="ECO:0000259" key="2">
    <source>
        <dbReference type="Pfam" id="PF22013"/>
    </source>
</evidence>
<name>A0A2T1NGK9_9FLAO</name>
<feature type="domain" description="THUMP-like" evidence="1">
    <location>
        <begin position="325"/>
        <end position="395"/>
    </location>
</feature>